<name>A0ABY6M0B9_9FLAO</name>
<dbReference type="InterPro" id="IPR050708">
    <property type="entry name" value="T6SS_VgrG/RHS"/>
</dbReference>
<reference evidence="1" key="1">
    <citation type="submission" date="2021-08" db="EMBL/GenBank/DDBJ databases">
        <title>Flavobacterium sp. strain CC-SYL302.</title>
        <authorList>
            <person name="Lin S.-Y."/>
            <person name="Lee T.-H."/>
            <person name="Young C.-C."/>
        </authorList>
    </citation>
    <scope>NUCLEOTIDE SEQUENCE</scope>
    <source>
        <strain evidence="1">CC-SYL302</strain>
    </source>
</reference>
<dbReference type="PANTHER" id="PTHR32305:SF15">
    <property type="entry name" value="PROTEIN RHSA-RELATED"/>
    <property type="match status" value="1"/>
</dbReference>
<evidence type="ECO:0000313" key="1">
    <source>
        <dbReference type="EMBL" id="UYW02002.1"/>
    </source>
</evidence>
<evidence type="ECO:0000313" key="2">
    <source>
        <dbReference type="Proteomes" id="UP001163328"/>
    </source>
</evidence>
<proteinExistence type="predicted"/>
<dbReference type="InterPro" id="IPR022385">
    <property type="entry name" value="Rhs_assc_core"/>
</dbReference>
<dbReference type="Gene3D" id="2.180.10.10">
    <property type="entry name" value="RHS repeat-associated core"/>
    <property type="match status" value="1"/>
</dbReference>
<dbReference type="RefSeq" id="WP_264434481.1">
    <property type="nucleotide sequence ID" value="NZ_CP081495.1"/>
</dbReference>
<dbReference type="NCBIfam" id="TIGR03696">
    <property type="entry name" value="Rhs_assc_core"/>
    <property type="match status" value="1"/>
</dbReference>
<protein>
    <submittedName>
        <fullName evidence="1">RHS repeat-associated core domain-containing protein</fullName>
    </submittedName>
</protein>
<dbReference type="PANTHER" id="PTHR32305">
    <property type="match status" value="1"/>
</dbReference>
<dbReference type="Proteomes" id="UP001163328">
    <property type="component" value="Chromosome"/>
</dbReference>
<accession>A0ABY6M0B9</accession>
<keyword evidence="2" id="KW-1185">Reference proteome</keyword>
<sequence>MLTIYNESGRLLSKKTTGKSNLEVFYTYSPALKNLLIKEEGTNEGNSFANTVNYDNYFRISEQTNTTPYFSFKEIVNYDAIGRVNNSSSEVIKDGQILQNVTLNHQYNPYNGEVMSVKEVTNGTVGKTIWEVTLKSQRGEALKQKLGEAIFVEHDFDLYGNLINIRNRNETQWLSNKEYQYQVDRGLLIKRKDTHFGWEENFTYDTFDRLLTWSSPLGTNSNTYISDGRINQNSQVGQYSYNTAAKYKKETIALNENGASYYNNRSTQTVVYDGFKRPLNIKEENRGIIDFEYGINSSRIKAVKNNLITNEKTTKYYAPNGTVEIAVDENQNAKIINYLGSPYETPYIYITDVNLNSKIKSNESFYYLGRDFQGSITEVFDANGSFAIERRLFDPWGNVTKLENNVSHNYAEGENAYLVFLDRGYTGHEHFNEVGIIHMNGRIYDPILKQFLSPDNFIQDPSNSQNYNRYGYAWNNPLKYIDPSGELFGMTVFAAAVVKAAVVSAFAYTMVGLTTWTEFSALGLLKSTTIGAVSGAVSFGIGNLVSSFLSNLPADYVLTKLDVGLITGTQAVMHGISQGFISGITGGSFETSFVSAMVSSLVSTGVEFTGVIAGIGDSGTATILFGTASGAIAAKLTNGNVWQGAAVGFFVSALNHAAHKIVENIELDEFAKTAFGEDYKVKYGVKSLKWGSQMKKGEVEGAYYNPDNQSIINNDSRVGGINTPDNRIYISDIYKNYPLHLEVTIGHELIHSYHRTIFGNNYSQSYSEHAAYQYSIDFTAKHNMARTMEEFQNFQAKYKSNDLYNYKLIPGF</sequence>
<dbReference type="EMBL" id="CP081495">
    <property type="protein sequence ID" value="UYW02002.1"/>
    <property type="molecule type" value="Genomic_DNA"/>
</dbReference>
<gene>
    <name evidence="1" type="ORF">K5I29_03570</name>
</gene>
<organism evidence="1 2">
    <name type="scientific">Flavobacterium agricola</name>
    <dbReference type="NCBI Taxonomy" id="2870839"/>
    <lineage>
        <taxon>Bacteria</taxon>
        <taxon>Pseudomonadati</taxon>
        <taxon>Bacteroidota</taxon>
        <taxon>Flavobacteriia</taxon>
        <taxon>Flavobacteriales</taxon>
        <taxon>Flavobacteriaceae</taxon>
        <taxon>Flavobacterium</taxon>
    </lineage>
</organism>